<keyword evidence="6" id="KW-1185">Reference proteome</keyword>
<feature type="signal peptide" evidence="3">
    <location>
        <begin position="1"/>
        <end position="24"/>
    </location>
</feature>
<evidence type="ECO:0000313" key="6">
    <source>
        <dbReference type="Proteomes" id="UP001549799"/>
    </source>
</evidence>
<dbReference type="PANTHER" id="PTHR33734:SF22">
    <property type="entry name" value="MEMBRANE-BOUND LYTIC MUREIN TRANSGLYCOSYLASE D"/>
    <property type="match status" value="1"/>
</dbReference>
<dbReference type="PANTHER" id="PTHR33734">
    <property type="entry name" value="LYSM DOMAIN-CONTAINING GPI-ANCHORED PROTEIN 2"/>
    <property type="match status" value="1"/>
</dbReference>
<evidence type="ECO:0000256" key="1">
    <source>
        <dbReference type="ARBA" id="ARBA00010062"/>
    </source>
</evidence>
<feature type="domain" description="LysM" evidence="4">
    <location>
        <begin position="28"/>
        <end position="73"/>
    </location>
</feature>
<organism evidence="5 6">
    <name type="scientific">Sediminicola arcticus</name>
    <dbReference type="NCBI Taxonomy" id="1574308"/>
    <lineage>
        <taxon>Bacteria</taxon>
        <taxon>Pseudomonadati</taxon>
        <taxon>Bacteroidota</taxon>
        <taxon>Flavobacteriia</taxon>
        <taxon>Flavobacteriales</taxon>
        <taxon>Flavobacteriaceae</taxon>
        <taxon>Sediminicola</taxon>
    </lineage>
</organism>
<dbReference type="InterPro" id="IPR028081">
    <property type="entry name" value="Leu-bd"/>
</dbReference>
<evidence type="ECO:0000256" key="3">
    <source>
        <dbReference type="SAM" id="SignalP"/>
    </source>
</evidence>
<evidence type="ECO:0000313" key="5">
    <source>
        <dbReference type="EMBL" id="MET6991136.1"/>
    </source>
</evidence>
<keyword evidence="2 3" id="KW-0732">Signal</keyword>
<dbReference type="InterPro" id="IPR018392">
    <property type="entry name" value="LysM"/>
</dbReference>
<protein>
    <submittedName>
        <fullName evidence="5">LysM peptidoglycan-binding domain-containing protein</fullName>
    </submittedName>
</protein>
<dbReference type="CDD" id="cd06268">
    <property type="entry name" value="PBP1_ABC_transporter_LIVBP-like"/>
    <property type="match status" value="1"/>
</dbReference>
<accession>A0ABV2SVD2</accession>
<feature type="domain" description="LysM" evidence="4">
    <location>
        <begin position="235"/>
        <end position="279"/>
    </location>
</feature>
<comment type="similarity">
    <text evidence="1">Belongs to the leucine-binding protein family.</text>
</comment>
<dbReference type="SUPFAM" id="SSF53822">
    <property type="entry name" value="Periplasmic binding protein-like I"/>
    <property type="match status" value="1"/>
</dbReference>
<dbReference type="Pfam" id="PF01476">
    <property type="entry name" value="LysM"/>
    <property type="match status" value="5"/>
</dbReference>
<dbReference type="SMART" id="SM00257">
    <property type="entry name" value="LysM"/>
    <property type="match status" value="5"/>
</dbReference>
<feature type="chain" id="PRO_5046278193" evidence="3">
    <location>
        <begin position="25"/>
        <end position="717"/>
    </location>
</feature>
<dbReference type="InterPro" id="IPR036779">
    <property type="entry name" value="LysM_dom_sf"/>
</dbReference>
<proteinExistence type="inferred from homology"/>
<dbReference type="RefSeq" id="WP_354615554.1">
    <property type="nucleotide sequence ID" value="NZ_JBEXAE010000004.1"/>
</dbReference>
<comment type="caution">
    <text evidence="5">The sequence shown here is derived from an EMBL/GenBank/DDBJ whole genome shotgun (WGS) entry which is preliminary data.</text>
</comment>
<dbReference type="CDD" id="cd00118">
    <property type="entry name" value="LysM"/>
    <property type="match status" value="5"/>
</dbReference>
<dbReference type="Gene3D" id="3.10.350.10">
    <property type="entry name" value="LysM domain"/>
    <property type="match status" value="5"/>
</dbReference>
<feature type="domain" description="LysM" evidence="4">
    <location>
        <begin position="109"/>
        <end position="153"/>
    </location>
</feature>
<sequence length="717" mass="81588">MNSTRFKILITGFFMLFLCLHINAQQFATHAVKKGETLESIAKQYKVTPFNILKYNKEVVQGKPLVANTVLVIPMESKATDANVPVVKSRQAEIVTENSVIQENPIGFTSYKVKRKDTLYGIAKRFNIAIEDLKRYNKELYSGNLKKGMNLRIPKFRRLNPKDLVKNADDFEMYTVKPKETRWSIANTYGITIDKLLELNPDLSKTNNYLMEGQQLKLPKIAGSTVENQKIQLYTSYVVTPKQTFYNLEKQFGVSEDEIKSLNPEVKVRGLQEGMIIRLPKKDLTPKEVINTDKYVFYEVKPKENEFRLTRKLNVTYAELLALNPELNDGLKAGMVLKITKAKAQDLQIKNSLILDRFSLIDSIQTTNRPNLLFLLPFRTDKIDVSNKEMAKDSMAGRKDTKYSLGIYTGAMVALDSIKKLGVSVRVRTFDTQLNATRAKDIMLRENLNNISAIIGPLDSKSLKEVALAAAQYDVPVIAPIASDSDISLRNVFFTIPSDEVLRNKMITYVNENRTGENIVIIADENNKGTQRILLEKFPKAKILNLKNNISLDIEKVKQIVSAKQNWVFLESDNANTIYHVSSVLNSTIADSVKIKMFTTNRNKAFENDVISSSHLSNLGFTYPSIEKEIGSNSFVKMYRRKYGIEPDRYAVRGFDITFDILLKLAYKNNLFEAGKNIGETSYTANKFNYRKDTSSGYYNQSAYIMSYDKMMIIAVE</sequence>
<reference evidence="5 6" key="1">
    <citation type="submission" date="2024-07" db="EMBL/GenBank/DDBJ databases">
        <title>The genome sequence of type strain Sediminicola arcticus GDMCC 1.2805.</title>
        <authorList>
            <person name="Liu Y."/>
        </authorList>
    </citation>
    <scope>NUCLEOTIDE SEQUENCE [LARGE SCALE GENOMIC DNA]</scope>
    <source>
        <strain evidence="5 6">GDMCC 1.2805</strain>
    </source>
</reference>
<dbReference type="Gene3D" id="3.40.50.2300">
    <property type="match status" value="2"/>
</dbReference>
<dbReference type="Proteomes" id="UP001549799">
    <property type="component" value="Unassembled WGS sequence"/>
</dbReference>
<evidence type="ECO:0000259" key="4">
    <source>
        <dbReference type="PROSITE" id="PS51782"/>
    </source>
</evidence>
<dbReference type="PROSITE" id="PS51782">
    <property type="entry name" value="LYSM"/>
    <property type="match status" value="5"/>
</dbReference>
<name>A0ABV2SVD2_9FLAO</name>
<gene>
    <name evidence="5" type="ORF">ABXZ36_10815</name>
</gene>
<feature type="domain" description="LysM" evidence="4">
    <location>
        <begin position="296"/>
        <end position="339"/>
    </location>
</feature>
<evidence type="ECO:0000256" key="2">
    <source>
        <dbReference type="ARBA" id="ARBA00022729"/>
    </source>
</evidence>
<dbReference type="SUPFAM" id="SSF54106">
    <property type="entry name" value="LysM domain"/>
    <property type="match status" value="4"/>
</dbReference>
<feature type="domain" description="LysM" evidence="4">
    <location>
        <begin position="172"/>
        <end position="218"/>
    </location>
</feature>
<dbReference type="EMBL" id="JBEXAE010000004">
    <property type="protein sequence ID" value="MET6991136.1"/>
    <property type="molecule type" value="Genomic_DNA"/>
</dbReference>
<dbReference type="InterPro" id="IPR028082">
    <property type="entry name" value="Peripla_BP_I"/>
</dbReference>
<dbReference type="Pfam" id="PF13458">
    <property type="entry name" value="Peripla_BP_6"/>
    <property type="match status" value="1"/>
</dbReference>